<dbReference type="Proteomes" id="UP000271125">
    <property type="component" value="Unassembled WGS sequence"/>
</dbReference>
<keyword evidence="1" id="KW-0472">Membrane</keyword>
<organism evidence="2 3">
    <name type="scientific">candidate division TA06 bacterium</name>
    <dbReference type="NCBI Taxonomy" id="2250710"/>
    <lineage>
        <taxon>Bacteria</taxon>
        <taxon>Bacteria division TA06</taxon>
    </lineage>
</organism>
<feature type="transmembrane region" description="Helical" evidence="1">
    <location>
        <begin position="34"/>
        <end position="53"/>
    </location>
</feature>
<feature type="non-terminal residue" evidence="2">
    <location>
        <position position="173"/>
    </location>
</feature>
<dbReference type="EMBL" id="QNBD01000173">
    <property type="protein sequence ID" value="RKX69732.1"/>
    <property type="molecule type" value="Genomic_DNA"/>
</dbReference>
<feature type="transmembrane region" description="Helical" evidence="1">
    <location>
        <begin position="95"/>
        <end position="114"/>
    </location>
</feature>
<evidence type="ECO:0000313" key="3">
    <source>
        <dbReference type="Proteomes" id="UP000271125"/>
    </source>
</evidence>
<name>A0A660SGM4_UNCT6</name>
<evidence type="ECO:0000313" key="2">
    <source>
        <dbReference type="EMBL" id="RKX69732.1"/>
    </source>
</evidence>
<feature type="transmembrane region" description="Helical" evidence="1">
    <location>
        <begin position="134"/>
        <end position="153"/>
    </location>
</feature>
<sequence length="173" mass="19605">MSTNIWIWIAAILTLAVYSFLYKDNIFYKTAEYLVVGVSVGYSVAITWHNVIISKMVVPVVDYHLYYMIIPAIIGCLMFTRFFKKVSWLSKIPISFIIGWGAGVAIPLGFQMYILEHVKNTILIPWYDGNIGSLVNALIIFIGVVATLTYFYFSAKHKGVVGKIANLGIWYIM</sequence>
<protein>
    <submittedName>
        <fullName evidence="2">Uncharacterized protein</fullName>
    </submittedName>
</protein>
<dbReference type="AlphaFoldDB" id="A0A660SGM4"/>
<proteinExistence type="predicted"/>
<keyword evidence="1" id="KW-0812">Transmembrane</keyword>
<feature type="transmembrane region" description="Helical" evidence="1">
    <location>
        <begin position="6"/>
        <end position="22"/>
    </location>
</feature>
<evidence type="ECO:0000256" key="1">
    <source>
        <dbReference type="SAM" id="Phobius"/>
    </source>
</evidence>
<feature type="transmembrane region" description="Helical" evidence="1">
    <location>
        <begin position="65"/>
        <end position="83"/>
    </location>
</feature>
<accession>A0A660SGM4</accession>
<gene>
    <name evidence="2" type="ORF">DRP43_04075</name>
</gene>
<keyword evidence="1" id="KW-1133">Transmembrane helix</keyword>
<comment type="caution">
    <text evidence="2">The sequence shown here is derived from an EMBL/GenBank/DDBJ whole genome shotgun (WGS) entry which is preliminary data.</text>
</comment>
<reference evidence="2 3" key="1">
    <citation type="submission" date="2018-06" db="EMBL/GenBank/DDBJ databases">
        <title>Extensive metabolic versatility and redundancy in microbially diverse, dynamic hydrothermal sediments.</title>
        <authorList>
            <person name="Dombrowski N."/>
            <person name="Teske A."/>
            <person name="Baker B.J."/>
        </authorList>
    </citation>
    <scope>NUCLEOTIDE SEQUENCE [LARGE SCALE GENOMIC DNA]</scope>
    <source>
        <strain evidence="2">B10_G13</strain>
    </source>
</reference>